<dbReference type="InterPro" id="IPR006626">
    <property type="entry name" value="PbH1"/>
</dbReference>
<dbReference type="Gene3D" id="2.160.20.10">
    <property type="entry name" value="Single-stranded right-handed beta-helix, Pectin lyase-like"/>
    <property type="match status" value="2"/>
</dbReference>
<dbReference type="InterPro" id="IPR011050">
    <property type="entry name" value="Pectin_lyase_fold/virulence"/>
</dbReference>
<dbReference type="InterPro" id="IPR001343">
    <property type="entry name" value="Hemolysn_Ca-bd"/>
</dbReference>
<protein>
    <submittedName>
        <fullName evidence="2">Hemolysin</fullName>
    </submittedName>
</protein>
<dbReference type="Gene3D" id="2.150.10.10">
    <property type="entry name" value="Serralysin-like metalloprotease, C-terminal"/>
    <property type="match status" value="2"/>
</dbReference>
<dbReference type="Pfam" id="PF00353">
    <property type="entry name" value="HemolysinCabind"/>
    <property type="match status" value="3"/>
</dbReference>
<dbReference type="SUPFAM" id="SSF51126">
    <property type="entry name" value="Pectin lyase-like"/>
    <property type="match status" value="2"/>
</dbReference>
<accession>A0A6H1U0T4</accession>
<dbReference type="InterPro" id="IPR012334">
    <property type="entry name" value="Pectin_lyas_fold"/>
</dbReference>
<dbReference type="PRINTS" id="PR00313">
    <property type="entry name" value="CABNDNGRPT"/>
</dbReference>
<dbReference type="NCBIfam" id="NF041518">
    <property type="entry name" value="choice_anch_Q"/>
    <property type="match status" value="1"/>
</dbReference>
<feature type="region of interest" description="Disordered" evidence="1">
    <location>
        <begin position="637"/>
        <end position="656"/>
    </location>
</feature>
<dbReference type="Proteomes" id="UP000500857">
    <property type="component" value="Chromosome"/>
</dbReference>
<evidence type="ECO:0000313" key="2">
    <source>
        <dbReference type="EMBL" id="QIZ72472.1"/>
    </source>
</evidence>
<dbReference type="RefSeq" id="WP_168570620.1">
    <property type="nucleotide sequence ID" value="NZ_CP051167.1"/>
</dbReference>
<feature type="region of interest" description="Disordered" evidence="1">
    <location>
        <begin position="591"/>
        <end position="621"/>
    </location>
</feature>
<dbReference type="GO" id="GO:0005509">
    <property type="term" value="F:calcium ion binding"/>
    <property type="evidence" value="ECO:0007669"/>
    <property type="project" value="InterPro"/>
</dbReference>
<dbReference type="SUPFAM" id="SSF51120">
    <property type="entry name" value="beta-Roll"/>
    <property type="match status" value="2"/>
</dbReference>
<dbReference type="InterPro" id="IPR059226">
    <property type="entry name" value="Choice_anch_Q_dom"/>
</dbReference>
<dbReference type="InterPro" id="IPR011049">
    <property type="entry name" value="Serralysin-like_metalloprot_C"/>
</dbReference>
<dbReference type="AlphaFoldDB" id="A0A6H1U0T4"/>
<dbReference type="EMBL" id="CP051167">
    <property type="protein sequence ID" value="QIZ72472.1"/>
    <property type="molecule type" value="Genomic_DNA"/>
</dbReference>
<organism evidence="2 3">
    <name type="scientific">Oxynema aestuarii AP17</name>
    <dbReference type="NCBI Taxonomy" id="2064643"/>
    <lineage>
        <taxon>Bacteria</taxon>
        <taxon>Bacillati</taxon>
        <taxon>Cyanobacteriota</taxon>
        <taxon>Cyanophyceae</taxon>
        <taxon>Oscillatoriophycideae</taxon>
        <taxon>Oscillatoriales</taxon>
        <taxon>Oscillatoriaceae</taxon>
        <taxon>Oxynema</taxon>
        <taxon>Oxynema aestuarii</taxon>
    </lineage>
</organism>
<dbReference type="PROSITE" id="PS00330">
    <property type="entry name" value="HEMOLYSIN_CALCIUM"/>
    <property type="match status" value="2"/>
</dbReference>
<name>A0A6H1U0T4_9CYAN</name>
<dbReference type="SMART" id="SM00710">
    <property type="entry name" value="PbH1"/>
    <property type="match status" value="10"/>
</dbReference>
<keyword evidence="3" id="KW-1185">Reference proteome</keyword>
<evidence type="ECO:0000256" key="1">
    <source>
        <dbReference type="SAM" id="MobiDB-lite"/>
    </source>
</evidence>
<reference evidence="2 3" key="1">
    <citation type="submission" date="2020-04" db="EMBL/GenBank/DDBJ databases">
        <authorList>
            <person name="Basu S."/>
            <person name="Maruthanayagam V."/>
            <person name="Chakraborty S."/>
            <person name="Pramanik A."/>
            <person name="Mukherjee J."/>
            <person name="Brink B."/>
        </authorList>
    </citation>
    <scope>NUCLEOTIDE SEQUENCE [LARGE SCALE GENOMIC DNA]</scope>
    <source>
        <strain evidence="2 3">AP17</strain>
    </source>
</reference>
<dbReference type="InterPro" id="IPR018511">
    <property type="entry name" value="Hemolysin-typ_Ca-bd_CS"/>
</dbReference>
<proteinExistence type="predicted"/>
<gene>
    <name evidence="2" type="ORF">HCG48_19350</name>
</gene>
<dbReference type="PANTHER" id="PTHR11319">
    <property type="entry name" value="G PROTEIN-COUPLED RECEPTOR-RELATED"/>
    <property type="match status" value="1"/>
</dbReference>
<dbReference type="PANTHER" id="PTHR11319:SF35">
    <property type="entry name" value="OUTER MEMBRANE PROTEIN PMPC-RELATED"/>
    <property type="match status" value="1"/>
</dbReference>
<evidence type="ECO:0000313" key="3">
    <source>
        <dbReference type="Proteomes" id="UP000500857"/>
    </source>
</evidence>
<sequence>MAILTVTTTADNGTGSLREALQLAQSGDTIQFDSSLANSQITLTSGQLEIWYKDLTIDGTNAPNLTLSGNNQSRVLWMEGVGNSLAVKNLTIADGKITGTEKDGSGGGLRMGQQSHLTLENVVFQNNSATGYGGGALFNNYRSTAVIKNSKFEGNDASQANSEHGGGAILMWSEGDLTIENSEFSNNRGASGGAINNLLSNLTIDNSRFINNDSTAGASGAGGYGGAIYTDGASANYLADSGTIAIRNSHFEGNKGAGQGGALFLYVYGEDRVVVEDSQIINNEVVKNSVGHAYGGGIRQGNGQFSLRNTTIANNRAHSQGGGLWIGEQAPSEIVNSTFSGNTAADDTNQEGLGGAITFNNTDTSASSIVNTTIAYNHAAGHGGAVWAGNQPITTTNSIYAYNSAGNPWDIRQHTGRELIDGGNNIQYPPKNPSNPDDANITANVTLVDPQLGALQELNGALVHPLLAGSPAIDAGSSVTGLTADQLGVARSDGQIDIGSFEFVGPTITPDNSDSLSGTFGDDSLFGGSADQRIIAHKGNDYIDGGEGNDLIYGHADNDTLFGSGGSDSLYGGWHEDMLFGGSGNDLVYADQGNDIIEGNDGDDELFGQPGDDRLTGGTGNDNLYGGLGNDVLNGVDPNAAAPGANEQDLLSGGGNSDTFVLGDATRVYYDDRDPSTDGSADLATIADFNKLEDRIQLHGSAASYQLAEVTTGTGIYYTSGQTSPELVAVVRDVPSSELNLNDSYFTYV</sequence>
<dbReference type="KEGG" id="oxy:HCG48_19350"/>